<feature type="transmembrane region" description="Helical" evidence="6">
    <location>
        <begin position="378"/>
        <end position="398"/>
    </location>
</feature>
<dbReference type="InterPro" id="IPR020846">
    <property type="entry name" value="MFS_dom"/>
</dbReference>
<dbReference type="SUPFAM" id="SSF103473">
    <property type="entry name" value="MFS general substrate transporter"/>
    <property type="match status" value="1"/>
</dbReference>
<evidence type="ECO:0000256" key="1">
    <source>
        <dbReference type="ARBA" id="ARBA00004141"/>
    </source>
</evidence>
<feature type="transmembrane region" description="Helical" evidence="6">
    <location>
        <begin position="212"/>
        <end position="234"/>
    </location>
</feature>
<feature type="transmembrane region" description="Helical" evidence="6">
    <location>
        <begin position="558"/>
        <end position="580"/>
    </location>
</feature>
<evidence type="ECO:0000259" key="7">
    <source>
        <dbReference type="PROSITE" id="PS50850"/>
    </source>
</evidence>
<dbReference type="PROSITE" id="PS50850">
    <property type="entry name" value="MFS"/>
    <property type="match status" value="1"/>
</dbReference>
<sequence>MGFVGPVTLIYRFFKNRKAQREGAQEEKAPKSSAKRCPHRQAEGHELTESFDATKPNAIENASSLNGDCSACKTQKKAERYYRLKVIGGLILPFTLTSLDTTIIAGALPFIASDFHQLSQMNWIVSAFNLTSAAFIPFWGQIADIFGRHTAVQTCLFLMLVGSAICTGAPTDTFPVLLLGRALQGIASAGIVVITKVILADKVSLKENAKNTSVFSICAGVGYGVGPVIGGYFTSANWRWCFGINLPIAFVGMILIFFVLRPELLGPRPIHDKAQPTPAGNDLVQEVTTLKAKILTIDFGGQVLFLSGTILITLALTWGGSSYAWSSANVLAPLIIGIFLIITFVAWEYLMAPGRLIARKLPQQQPTIPWTLMAQRNMGLLFCVNFATGMAMIAVLYFVDFYFTLVKGFTASKAGTQLLYYTPGLGAGVYLAIFMCNRYPRKTFPPLMLGSVIEAVGITVLAWALSQGHSATIYGLMALTGVGTGLRFMPGSLHAIGFFPNNIASVISMMAFAVPFGGTVGMTVMNSVFNNKSGLGSGGSIATYTTNQQVDLEKVKMAIVWSFVALVPFMWLCVLAAAGLGNVDITGLNLAGGEGGPLDFSESVDEGPVLLTWFKRGRGGKQRVKSQASEVIQATTV</sequence>
<feature type="transmembrane region" description="Helical" evidence="6">
    <location>
        <begin position="299"/>
        <end position="318"/>
    </location>
</feature>
<keyword evidence="9" id="KW-1185">Reference proteome</keyword>
<feature type="transmembrane region" description="Helical" evidence="6">
    <location>
        <begin position="330"/>
        <end position="350"/>
    </location>
</feature>
<dbReference type="InterPro" id="IPR036259">
    <property type="entry name" value="MFS_trans_sf"/>
</dbReference>
<feature type="domain" description="Major facilitator superfamily (MFS) profile" evidence="7">
    <location>
        <begin position="86"/>
        <end position="580"/>
    </location>
</feature>
<dbReference type="PANTHER" id="PTHR23501">
    <property type="entry name" value="MAJOR FACILITATOR SUPERFAMILY"/>
    <property type="match status" value="1"/>
</dbReference>
<dbReference type="AlphaFoldDB" id="A0A3D8RBL1"/>
<feature type="transmembrane region" description="Helical" evidence="6">
    <location>
        <begin position="447"/>
        <end position="465"/>
    </location>
</feature>
<feature type="transmembrane region" description="Helical" evidence="6">
    <location>
        <begin position="86"/>
        <end position="111"/>
    </location>
</feature>
<feature type="transmembrane region" description="Helical" evidence="6">
    <location>
        <begin position="182"/>
        <end position="200"/>
    </location>
</feature>
<comment type="caution">
    <text evidence="8">The sequence shown here is derived from an EMBL/GenBank/DDBJ whole genome shotgun (WGS) entry which is preliminary data.</text>
</comment>
<feature type="compositionally biased region" description="Basic and acidic residues" evidence="5">
    <location>
        <begin position="21"/>
        <end position="30"/>
    </location>
</feature>
<evidence type="ECO:0000313" key="9">
    <source>
        <dbReference type="Proteomes" id="UP000256645"/>
    </source>
</evidence>
<dbReference type="Pfam" id="PF07690">
    <property type="entry name" value="MFS_1"/>
    <property type="match status" value="1"/>
</dbReference>
<dbReference type="GO" id="GO:0005886">
    <property type="term" value="C:plasma membrane"/>
    <property type="evidence" value="ECO:0007669"/>
    <property type="project" value="TreeGrafter"/>
</dbReference>
<dbReference type="GO" id="GO:0022857">
    <property type="term" value="F:transmembrane transporter activity"/>
    <property type="evidence" value="ECO:0007669"/>
    <property type="project" value="InterPro"/>
</dbReference>
<proteinExistence type="predicted"/>
<keyword evidence="4 6" id="KW-0472">Membrane</keyword>
<keyword evidence="2 6" id="KW-0812">Transmembrane</keyword>
<feature type="transmembrane region" description="Helical" evidence="6">
    <location>
        <begin position="240"/>
        <end position="260"/>
    </location>
</feature>
<gene>
    <name evidence="8" type="ORF">BP6252_08006</name>
</gene>
<evidence type="ECO:0000256" key="4">
    <source>
        <dbReference type="ARBA" id="ARBA00023136"/>
    </source>
</evidence>
<feature type="transmembrane region" description="Helical" evidence="6">
    <location>
        <begin position="471"/>
        <end position="490"/>
    </location>
</feature>
<protein>
    <submittedName>
        <fullName evidence="8">MFS general substrate transporter-41</fullName>
    </submittedName>
</protein>
<dbReference type="Proteomes" id="UP000256645">
    <property type="component" value="Unassembled WGS sequence"/>
</dbReference>
<comment type="subcellular location">
    <subcellularLocation>
        <location evidence="1">Membrane</location>
        <topology evidence="1">Multi-pass membrane protein</topology>
    </subcellularLocation>
</comment>
<feature type="region of interest" description="Disordered" evidence="5">
    <location>
        <begin position="21"/>
        <end position="48"/>
    </location>
</feature>
<name>A0A3D8RBL1_9HELO</name>
<feature type="transmembrane region" description="Helical" evidence="6">
    <location>
        <begin position="502"/>
        <end position="525"/>
    </location>
</feature>
<dbReference type="PANTHER" id="PTHR23501:SF39">
    <property type="entry name" value="MULTIDRUG TRANSPORTER, PUTATIVE (AFU_ORTHOLOGUE AFUA_1G05010)-RELATED"/>
    <property type="match status" value="1"/>
</dbReference>
<reference evidence="8 9" key="1">
    <citation type="journal article" date="2018" name="IMA Fungus">
        <title>IMA Genome-F 9: Draft genome sequence of Annulohypoxylon stygium, Aspergillus mulundensis, Berkeleyomyces basicola (syn. Thielaviopsis basicola), Ceratocystis smalleyi, two Cercospora beticola strains, Coleophoma cylindrospora, Fusarium fracticaudum, Phialophora cf. hyalina, and Morchella septimelata.</title>
        <authorList>
            <person name="Wingfield B.D."/>
            <person name="Bills G.F."/>
            <person name="Dong Y."/>
            <person name="Huang W."/>
            <person name="Nel W.J."/>
            <person name="Swalarsk-Parry B.S."/>
            <person name="Vaghefi N."/>
            <person name="Wilken P.M."/>
            <person name="An Z."/>
            <person name="de Beer Z.W."/>
            <person name="De Vos L."/>
            <person name="Chen L."/>
            <person name="Duong T.A."/>
            <person name="Gao Y."/>
            <person name="Hammerbacher A."/>
            <person name="Kikkert J.R."/>
            <person name="Li Y."/>
            <person name="Li H."/>
            <person name="Li K."/>
            <person name="Li Q."/>
            <person name="Liu X."/>
            <person name="Ma X."/>
            <person name="Naidoo K."/>
            <person name="Pethybridge S.J."/>
            <person name="Sun J."/>
            <person name="Steenkamp E.T."/>
            <person name="van der Nest M.A."/>
            <person name="van Wyk S."/>
            <person name="Wingfield M.J."/>
            <person name="Xiong C."/>
            <person name="Yue Q."/>
            <person name="Zhang X."/>
        </authorList>
    </citation>
    <scope>NUCLEOTIDE SEQUENCE [LARGE SCALE GENOMIC DNA]</scope>
    <source>
        <strain evidence="8 9">BP6252</strain>
    </source>
</reference>
<dbReference type="InterPro" id="IPR011701">
    <property type="entry name" value="MFS"/>
</dbReference>
<dbReference type="Gene3D" id="1.20.1250.20">
    <property type="entry name" value="MFS general substrate transporter like domains"/>
    <property type="match status" value="1"/>
</dbReference>
<evidence type="ECO:0000256" key="2">
    <source>
        <dbReference type="ARBA" id="ARBA00022692"/>
    </source>
</evidence>
<feature type="transmembrane region" description="Helical" evidence="6">
    <location>
        <begin position="418"/>
        <end position="435"/>
    </location>
</feature>
<evidence type="ECO:0000256" key="5">
    <source>
        <dbReference type="SAM" id="MobiDB-lite"/>
    </source>
</evidence>
<dbReference type="EMBL" id="PDLM01000008">
    <property type="protein sequence ID" value="RDW71443.1"/>
    <property type="molecule type" value="Genomic_DNA"/>
</dbReference>
<feature type="transmembrane region" description="Helical" evidence="6">
    <location>
        <begin position="123"/>
        <end position="139"/>
    </location>
</feature>
<feature type="transmembrane region" description="Helical" evidence="6">
    <location>
        <begin position="151"/>
        <end position="170"/>
    </location>
</feature>
<evidence type="ECO:0000313" key="8">
    <source>
        <dbReference type="EMBL" id="RDW71443.1"/>
    </source>
</evidence>
<evidence type="ECO:0000256" key="6">
    <source>
        <dbReference type="SAM" id="Phobius"/>
    </source>
</evidence>
<dbReference type="OrthoDB" id="6770063at2759"/>
<accession>A0A3D8RBL1</accession>
<keyword evidence="3 6" id="KW-1133">Transmembrane helix</keyword>
<evidence type="ECO:0000256" key="3">
    <source>
        <dbReference type="ARBA" id="ARBA00022989"/>
    </source>
</evidence>
<organism evidence="8 9">
    <name type="scientific">Coleophoma cylindrospora</name>
    <dbReference type="NCBI Taxonomy" id="1849047"/>
    <lineage>
        <taxon>Eukaryota</taxon>
        <taxon>Fungi</taxon>
        <taxon>Dikarya</taxon>
        <taxon>Ascomycota</taxon>
        <taxon>Pezizomycotina</taxon>
        <taxon>Leotiomycetes</taxon>
        <taxon>Helotiales</taxon>
        <taxon>Dermateaceae</taxon>
        <taxon>Coleophoma</taxon>
    </lineage>
</organism>